<comment type="function">
    <text evidence="10">Catalyzes the last two steps in the biosynthesis of 5-methylaminomethyl-2-thiouridine (mnm(5)s(2)U) at the wobble position (U34) in tRNA. Catalyzes the FAD-dependent demodification of cmnm(5)s(2)U34 to nm(5)s(2)U34, followed by the transfer of a methyl group from S-adenosyl-L-methionine to nm(5)s(2)U34, to form mnm(5)s(2)U34.</text>
</comment>
<keyword evidence="7 10" id="KW-0274">FAD</keyword>
<dbReference type="EMBL" id="PIYS01000003">
    <property type="protein sequence ID" value="PKF72607.1"/>
    <property type="molecule type" value="Genomic_DNA"/>
</dbReference>
<evidence type="ECO:0000259" key="12">
    <source>
        <dbReference type="Pfam" id="PF05430"/>
    </source>
</evidence>
<organism evidence="13 14">
    <name type="scientific">Pseudomonas fluvialis</name>
    <dbReference type="NCBI Taxonomy" id="1793966"/>
    <lineage>
        <taxon>Bacteria</taxon>
        <taxon>Pseudomonadati</taxon>
        <taxon>Pseudomonadota</taxon>
        <taxon>Gammaproteobacteria</taxon>
        <taxon>Pseudomonadales</taxon>
        <taxon>Pseudomonadaceae</taxon>
        <taxon>Pseudomonas</taxon>
    </lineage>
</organism>
<dbReference type="GO" id="GO:0050660">
    <property type="term" value="F:flavin adenine dinucleotide binding"/>
    <property type="evidence" value="ECO:0007669"/>
    <property type="project" value="UniProtKB-UniRule"/>
</dbReference>
<dbReference type="SUPFAM" id="SSF54373">
    <property type="entry name" value="FAD-linked reductases, C-terminal domain"/>
    <property type="match status" value="1"/>
</dbReference>
<gene>
    <name evidence="10" type="primary">mnmC</name>
    <name evidence="13" type="ORF">CW360_02505</name>
</gene>
<evidence type="ECO:0000256" key="4">
    <source>
        <dbReference type="ARBA" id="ARBA00022679"/>
    </source>
</evidence>
<evidence type="ECO:0000256" key="9">
    <source>
        <dbReference type="ARBA" id="ARBA00023268"/>
    </source>
</evidence>
<evidence type="ECO:0000256" key="7">
    <source>
        <dbReference type="ARBA" id="ARBA00022827"/>
    </source>
</evidence>
<feature type="region of interest" description="FAD-dependent cmnm(5)s(2)U34 oxidoreductase" evidence="10">
    <location>
        <begin position="261"/>
        <end position="654"/>
    </location>
</feature>
<evidence type="ECO:0000256" key="1">
    <source>
        <dbReference type="ARBA" id="ARBA00022490"/>
    </source>
</evidence>
<evidence type="ECO:0000256" key="3">
    <source>
        <dbReference type="ARBA" id="ARBA00022630"/>
    </source>
</evidence>
<keyword evidence="9 10" id="KW-0511">Multifunctional enzyme</keyword>
<comment type="caution">
    <text evidence="13">The sequence shown here is derived from an EMBL/GenBank/DDBJ whole genome shotgun (WGS) entry which is preliminary data.</text>
</comment>
<dbReference type="Pfam" id="PF05430">
    <property type="entry name" value="Methyltransf_30"/>
    <property type="match status" value="1"/>
</dbReference>
<keyword evidence="5 10" id="KW-0949">S-adenosyl-L-methionine</keyword>
<comment type="subcellular location">
    <subcellularLocation>
        <location evidence="10">Cytoplasm</location>
    </subcellularLocation>
</comment>
<evidence type="ECO:0000259" key="11">
    <source>
        <dbReference type="Pfam" id="PF01266"/>
    </source>
</evidence>
<keyword evidence="8 10" id="KW-0560">Oxidoreductase</keyword>
<dbReference type="Gene3D" id="3.40.50.150">
    <property type="entry name" value="Vaccinia Virus protein VP39"/>
    <property type="match status" value="1"/>
</dbReference>
<dbReference type="AlphaFoldDB" id="A0A2I0CTB6"/>
<keyword evidence="1 10" id="KW-0963">Cytoplasm</keyword>
<dbReference type="GO" id="GO:0004808">
    <property type="term" value="F:tRNA (5-methylaminomethyl-2-thiouridylate)(34)-methyltransferase activity"/>
    <property type="evidence" value="ECO:0007669"/>
    <property type="project" value="UniProtKB-EC"/>
</dbReference>
<dbReference type="NCBIfam" id="NF002481">
    <property type="entry name" value="PRK01747.1-2"/>
    <property type="match status" value="1"/>
</dbReference>
<dbReference type="GO" id="GO:0005737">
    <property type="term" value="C:cytoplasm"/>
    <property type="evidence" value="ECO:0007669"/>
    <property type="project" value="UniProtKB-SubCell"/>
</dbReference>
<feature type="domain" description="FAD dependent oxidoreductase" evidence="11">
    <location>
        <begin position="259"/>
        <end position="622"/>
    </location>
</feature>
<comment type="cofactor">
    <cofactor evidence="10">
        <name>FAD</name>
        <dbReference type="ChEBI" id="CHEBI:57692"/>
    </cofactor>
</comment>
<dbReference type="InterPro" id="IPR008471">
    <property type="entry name" value="MnmC-like_methylTransf"/>
</dbReference>
<dbReference type="InterPro" id="IPR029063">
    <property type="entry name" value="SAM-dependent_MTases_sf"/>
</dbReference>
<keyword evidence="4 10" id="KW-0808">Transferase</keyword>
<dbReference type="Proteomes" id="UP000242861">
    <property type="component" value="Unassembled WGS sequence"/>
</dbReference>
<dbReference type="NCBIfam" id="TIGR03197">
    <property type="entry name" value="MnmC_Cterm"/>
    <property type="match status" value="1"/>
</dbReference>
<dbReference type="Pfam" id="PF01266">
    <property type="entry name" value="DAO"/>
    <property type="match status" value="1"/>
</dbReference>
<dbReference type="EC" id="1.5.-.-" evidence="10"/>
<dbReference type="PANTHER" id="PTHR13847:SF283">
    <property type="entry name" value="TRNA 5-METHYLAMINOMETHYL-2-THIOURIDINE BIOSYNTHESIS BIFUNCTIONAL PROTEIN MNMC"/>
    <property type="match status" value="1"/>
</dbReference>
<feature type="region of interest" description="tRNA (mnm(5)s(2)U34)-methyltransferase" evidence="10">
    <location>
        <begin position="1"/>
        <end position="235"/>
    </location>
</feature>
<dbReference type="InterPro" id="IPR006076">
    <property type="entry name" value="FAD-dep_OxRdtase"/>
</dbReference>
<dbReference type="InterPro" id="IPR017610">
    <property type="entry name" value="tRNA_S-uridine_synth_MnmC_C"/>
</dbReference>
<dbReference type="NCBIfam" id="NF033855">
    <property type="entry name" value="tRNA_MNMC2"/>
    <property type="match status" value="1"/>
</dbReference>
<name>A0A2I0CTB6_9PSED</name>
<protein>
    <recommendedName>
        <fullName evidence="10">tRNA 5-methylaminomethyl-2-thiouridine biosynthesis bifunctional protein MnmC</fullName>
        <shortName evidence="10">tRNA mnm(5)s(2)U biosynthesis bifunctional protein</shortName>
    </recommendedName>
    <domain>
        <recommendedName>
            <fullName evidence="10">tRNA (mnm(5)s(2)U34)-methyltransferase</fullName>
            <ecNumber evidence="10">2.1.1.61</ecNumber>
        </recommendedName>
    </domain>
    <domain>
        <recommendedName>
            <fullName evidence="10">FAD-dependent cmnm(5)s(2)U34 oxidoreductase</fullName>
            <ecNumber evidence="10">1.5.-.-</ecNumber>
        </recommendedName>
    </domain>
</protein>
<comment type="similarity">
    <text evidence="10">In the C-terminal section; belongs to the DAO family.</text>
</comment>
<feature type="domain" description="MnmC-like methyltransferase" evidence="12">
    <location>
        <begin position="112"/>
        <end position="233"/>
    </location>
</feature>
<dbReference type="Gene3D" id="3.50.50.60">
    <property type="entry name" value="FAD/NAD(P)-binding domain"/>
    <property type="match status" value="1"/>
</dbReference>
<evidence type="ECO:0000256" key="6">
    <source>
        <dbReference type="ARBA" id="ARBA00022694"/>
    </source>
</evidence>
<dbReference type="SUPFAM" id="SSF51905">
    <property type="entry name" value="FAD/NAD(P)-binding domain"/>
    <property type="match status" value="1"/>
</dbReference>
<dbReference type="RefSeq" id="WP_101192634.1">
    <property type="nucleotide sequence ID" value="NZ_PIYS01000003.1"/>
</dbReference>
<reference evidence="14" key="1">
    <citation type="submission" date="2017-12" db="EMBL/GenBank/DDBJ databases">
        <authorList>
            <person name="Yu X.-Y."/>
        </authorList>
    </citation>
    <scope>NUCLEOTIDE SEQUENCE [LARGE SCALE GENOMIC DNA]</scope>
    <source>
        <strain evidence="14">ZYSR67-Z</strain>
    </source>
</reference>
<dbReference type="EC" id="2.1.1.61" evidence="10"/>
<keyword evidence="3 10" id="KW-0285">Flavoprotein</keyword>
<dbReference type="Gene3D" id="3.30.9.10">
    <property type="entry name" value="D-Amino Acid Oxidase, subunit A, domain 2"/>
    <property type="match status" value="1"/>
</dbReference>
<dbReference type="InterPro" id="IPR036188">
    <property type="entry name" value="FAD/NAD-bd_sf"/>
</dbReference>
<dbReference type="HAMAP" id="MF_01102">
    <property type="entry name" value="MnmC"/>
    <property type="match status" value="1"/>
</dbReference>
<keyword evidence="6 10" id="KW-0819">tRNA processing</keyword>
<evidence type="ECO:0000256" key="8">
    <source>
        <dbReference type="ARBA" id="ARBA00023002"/>
    </source>
</evidence>
<dbReference type="GO" id="GO:0016645">
    <property type="term" value="F:oxidoreductase activity, acting on the CH-NH group of donors"/>
    <property type="evidence" value="ECO:0007669"/>
    <property type="project" value="InterPro"/>
</dbReference>
<evidence type="ECO:0000256" key="5">
    <source>
        <dbReference type="ARBA" id="ARBA00022691"/>
    </source>
</evidence>
<evidence type="ECO:0000313" key="13">
    <source>
        <dbReference type="EMBL" id="PKF72607.1"/>
    </source>
</evidence>
<dbReference type="GO" id="GO:0002098">
    <property type="term" value="P:tRNA wobble uridine modification"/>
    <property type="evidence" value="ECO:0007669"/>
    <property type="project" value="TreeGrafter"/>
</dbReference>
<comment type="catalytic activity">
    <reaction evidence="10">
        <text>5-aminomethyl-2-thiouridine(34) in tRNA + S-adenosyl-L-methionine = 5-methylaminomethyl-2-thiouridine(34) in tRNA + S-adenosyl-L-homocysteine + H(+)</text>
        <dbReference type="Rhea" id="RHEA:19569"/>
        <dbReference type="Rhea" id="RHEA-COMP:10195"/>
        <dbReference type="Rhea" id="RHEA-COMP:10197"/>
        <dbReference type="ChEBI" id="CHEBI:15378"/>
        <dbReference type="ChEBI" id="CHEBI:57856"/>
        <dbReference type="ChEBI" id="CHEBI:59789"/>
        <dbReference type="ChEBI" id="CHEBI:74454"/>
        <dbReference type="ChEBI" id="CHEBI:74455"/>
        <dbReference type="EC" id="2.1.1.61"/>
    </reaction>
</comment>
<evidence type="ECO:0000256" key="2">
    <source>
        <dbReference type="ARBA" id="ARBA00022603"/>
    </source>
</evidence>
<evidence type="ECO:0000313" key="14">
    <source>
        <dbReference type="Proteomes" id="UP000242861"/>
    </source>
</evidence>
<keyword evidence="2 10" id="KW-0489">Methyltransferase</keyword>
<proteinExistence type="inferred from homology"/>
<evidence type="ECO:0000256" key="10">
    <source>
        <dbReference type="HAMAP-Rule" id="MF_01102"/>
    </source>
</evidence>
<sequence>MSDFQCARLDWDEQGQPLSSEFDDVYFSRASGLEETRHVFLQHNQLAERFAQLSPGSHLVIGETGFGTGLNLLCAWQLFEQHAPNGCQLHFISTEKYPLRRDDLRRALALWPELADYSSELLNHYIAIHPGFQRLHLAKGRVILTLLLGDALDSLRELDAQVDAWFLDGFAPAKNPQMWSAELFAELARLSAPDATLATFTSAGFVRRGLQEAGFSVARVKGFGHKREMLAGHYRGPAQNPHTPWYARPPQSGEQRQALVIGAGLAGCSAAASLARRGWQVTILERRDQLAGETSGNPQGMLYMKLSAHHTPLSRYILSAFGYSRRLLQQLPEGTSWSPCGLLQLAYDDKERERQAQLAKAFPADLLHPVSQAEAETLAGVALPWGGLFYPQAGWANPTSLCRQLAEHPNIRVRLGCEVSRLQRVDGQWQAWQGNDALASAPVLVLASSAEADRLLPEAELPLKRIRGQVTCVPVTPASRALRTVVCAEGYVAPPMGDVHTLGASFRFHSENLALSPEEHQDNLRQLQETSPDLAERLCLDELDVRHLDGRAGFRCTSPDYLPLVGPLAASDSFKQTYQALARDARLQPDAPCPWLEGLYLSTAHGSRGLLSAPMAGELLAGWINQEPLPVPRAVAEACHPNRFMLRKLIRGQS</sequence>
<dbReference type="GO" id="GO:0032259">
    <property type="term" value="P:methylation"/>
    <property type="evidence" value="ECO:0007669"/>
    <property type="project" value="UniProtKB-KW"/>
</dbReference>
<dbReference type="InterPro" id="IPR047785">
    <property type="entry name" value="tRNA_MNMC2"/>
</dbReference>
<comment type="similarity">
    <text evidence="10">In the N-terminal section; belongs to the methyltransferase superfamily. tRNA (mnm(5)s(2)U34)-methyltransferase family.</text>
</comment>
<dbReference type="InterPro" id="IPR023032">
    <property type="entry name" value="tRNA_MAMT_biosynth_bifunc_MnmC"/>
</dbReference>
<dbReference type="SUPFAM" id="SSF53335">
    <property type="entry name" value="S-adenosyl-L-methionine-dependent methyltransferases"/>
    <property type="match status" value="1"/>
</dbReference>
<dbReference type="PANTHER" id="PTHR13847">
    <property type="entry name" value="SARCOSINE DEHYDROGENASE-RELATED"/>
    <property type="match status" value="1"/>
</dbReference>
<accession>A0A2I0CTB6</accession>